<evidence type="ECO:0000256" key="1">
    <source>
        <dbReference type="SAM" id="Phobius"/>
    </source>
</evidence>
<gene>
    <name evidence="2" type="ORF">S01H1_35651</name>
</gene>
<organism evidence="2">
    <name type="scientific">marine sediment metagenome</name>
    <dbReference type="NCBI Taxonomy" id="412755"/>
    <lineage>
        <taxon>unclassified sequences</taxon>
        <taxon>metagenomes</taxon>
        <taxon>ecological metagenomes</taxon>
    </lineage>
</organism>
<feature type="transmembrane region" description="Helical" evidence="1">
    <location>
        <begin position="16"/>
        <end position="39"/>
    </location>
</feature>
<keyword evidence="1" id="KW-1133">Transmembrane helix</keyword>
<reference evidence="2" key="1">
    <citation type="journal article" date="2014" name="Front. Microbiol.">
        <title>High frequency of phylogenetically diverse reductive dehalogenase-homologous genes in deep subseafloor sedimentary metagenomes.</title>
        <authorList>
            <person name="Kawai M."/>
            <person name="Futagami T."/>
            <person name="Toyoda A."/>
            <person name="Takaki Y."/>
            <person name="Nishi S."/>
            <person name="Hori S."/>
            <person name="Arai W."/>
            <person name="Tsubouchi T."/>
            <person name="Morono Y."/>
            <person name="Uchiyama I."/>
            <person name="Ito T."/>
            <person name="Fujiyama A."/>
            <person name="Inagaki F."/>
            <person name="Takami H."/>
        </authorList>
    </citation>
    <scope>NUCLEOTIDE SEQUENCE</scope>
    <source>
        <strain evidence="2">Expedition CK06-06</strain>
    </source>
</reference>
<protein>
    <submittedName>
        <fullName evidence="2">Uncharacterized protein</fullName>
    </submittedName>
</protein>
<evidence type="ECO:0000313" key="2">
    <source>
        <dbReference type="EMBL" id="GAG12865.1"/>
    </source>
</evidence>
<accession>X0V434</accession>
<keyword evidence="1" id="KW-0812">Transmembrane</keyword>
<comment type="caution">
    <text evidence="2">The sequence shown here is derived from an EMBL/GenBank/DDBJ whole genome shotgun (WGS) entry which is preliminary data.</text>
</comment>
<name>X0V434_9ZZZZ</name>
<sequence>YEHWIVRPEDLSRVNLAFFVVNGIISFGLLAVGAVQIAVGTWK</sequence>
<dbReference type="AlphaFoldDB" id="X0V434"/>
<feature type="non-terminal residue" evidence="2">
    <location>
        <position position="1"/>
    </location>
</feature>
<dbReference type="EMBL" id="BARS01022282">
    <property type="protein sequence ID" value="GAG12865.1"/>
    <property type="molecule type" value="Genomic_DNA"/>
</dbReference>
<keyword evidence="1" id="KW-0472">Membrane</keyword>
<proteinExistence type="predicted"/>